<proteinExistence type="predicted"/>
<reference evidence="1" key="1">
    <citation type="submission" date="2015-08" db="EMBL/GenBank/DDBJ databases">
        <title>Candidatus Bacteriodes Periocalifornicus.</title>
        <authorList>
            <person name="McLean J.S."/>
            <person name="Kelley S."/>
        </authorList>
    </citation>
    <scope>NUCLEOTIDE SEQUENCE [LARGE SCALE GENOMIC DNA]</scope>
    <source>
        <strain evidence="1">12B</strain>
    </source>
</reference>
<comment type="caution">
    <text evidence="1">The sequence shown here is derived from an EMBL/GenBank/DDBJ whole genome shotgun (WGS) entry which is preliminary data.</text>
</comment>
<organism evidence="1 2">
    <name type="scientific">Candidatus [Bacteroides] periocalifornicus</name>
    <dbReference type="NCBI Taxonomy" id="1702214"/>
    <lineage>
        <taxon>Bacteria</taxon>
        <taxon>Pseudomonadati</taxon>
        <taxon>Bacteroidota</taxon>
    </lineage>
</organism>
<evidence type="ECO:0000313" key="2">
    <source>
        <dbReference type="Proteomes" id="UP000054172"/>
    </source>
</evidence>
<evidence type="ECO:0000313" key="1">
    <source>
        <dbReference type="EMBL" id="KQM09653.1"/>
    </source>
</evidence>
<protein>
    <recommendedName>
        <fullName evidence="3">DUF1579 domain-containing protein</fullName>
    </recommendedName>
</protein>
<dbReference type="EMBL" id="LIIK01000002">
    <property type="protein sequence ID" value="KQM09653.1"/>
    <property type="molecule type" value="Genomic_DNA"/>
</dbReference>
<name>A0A0Q4B6V3_9BACT</name>
<dbReference type="PATRIC" id="fig|1702214.3.peg.848"/>
<evidence type="ECO:0008006" key="3">
    <source>
        <dbReference type="Google" id="ProtNLM"/>
    </source>
</evidence>
<dbReference type="Proteomes" id="UP000054172">
    <property type="component" value="Unassembled WGS sequence"/>
</dbReference>
<gene>
    <name evidence="1" type="ORF">AL399_00970</name>
</gene>
<dbReference type="STRING" id="1702214.AL399_00970"/>
<dbReference type="AlphaFoldDB" id="A0A0Q4B6V3"/>
<accession>A0A0Q4B6V3</accession>
<sequence>MNEFTKALCSNNRRNARIPEEHDYFGALVGEWAIEWMDHLDAGSPRCVKGEWIFARVLDGTAVQDVFIVPARSERDPQPDAEYGTTLRIYNPQSESWDIFYGCTGTAIQLTGKKMGNEIVLVECGDGKMRYIFSDIRPTSFKWRKECMEDAGEWVVVARIVAERT</sequence>
<keyword evidence="2" id="KW-1185">Reference proteome</keyword>